<evidence type="ECO:0000313" key="3">
    <source>
        <dbReference type="EMBL" id="ABE63301.1"/>
    </source>
</evidence>
<dbReference type="EMBL" id="CP000319">
    <property type="protein sequence ID" value="ABE63301.1"/>
    <property type="molecule type" value="Genomic_DNA"/>
</dbReference>
<dbReference type="Proteomes" id="UP000001953">
    <property type="component" value="Chromosome"/>
</dbReference>
<feature type="region of interest" description="Disordered" evidence="1">
    <location>
        <begin position="54"/>
        <end position="89"/>
    </location>
</feature>
<evidence type="ECO:0000313" key="4">
    <source>
        <dbReference type="Proteomes" id="UP000001953"/>
    </source>
</evidence>
<dbReference type="InterPro" id="IPR024498">
    <property type="entry name" value="DUF2786"/>
</dbReference>
<sequence>MTKTKKPSARELPLVKRRIAALLEKTEANGCTPGENAAAFEKAEELVAKYKLNPDSFRWPSRPSTPFGSARSGPGASKQPPAAVPSRGRGIGKLAERLIVEHPDWTYRRIAQEVNGRIAGAAASDKSVRWYASRLRKRANEAGASRSTESDGRKGRNRKYRDDLD</sequence>
<dbReference type="Pfam" id="PF10979">
    <property type="entry name" value="DUF2786"/>
    <property type="match status" value="1"/>
</dbReference>
<reference evidence="3 4" key="1">
    <citation type="submission" date="2006-03" db="EMBL/GenBank/DDBJ databases">
        <title>Complete sequence of chromosome of Nitrobacter hamburgensis X14.</title>
        <authorList>
            <consortium name="US DOE Joint Genome Institute"/>
            <person name="Copeland A."/>
            <person name="Lucas S."/>
            <person name="Lapidus A."/>
            <person name="Barry K."/>
            <person name="Detter J.C."/>
            <person name="Glavina del Rio T."/>
            <person name="Hammon N."/>
            <person name="Israni S."/>
            <person name="Dalin E."/>
            <person name="Tice H."/>
            <person name="Pitluck S."/>
            <person name="Chain P."/>
            <person name="Malfatti S."/>
            <person name="Shin M."/>
            <person name="Vergez L."/>
            <person name="Schmutz J."/>
            <person name="Larimer F."/>
            <person name="Land M."/>
            <person name="Hauser L."/>
            <person name="Kyrpides N."/>
            <person name="Ivanova N."/>
            <person name="Ward B."/>
            <person name="Arp D."/>
            <person name="Klotz M."/>
            <person name="Stein L."/>
            <person name="O'Mullan G."/>
            <person name="Starkenburg S."/>
            <person name="Sayavedra L."/>
            <person name="Poret-Peterson A.T."/>
            <person name="Gentry M.E."/>
            <person name="Bruce D."/>
            <person name="Richardson P."/>
        </authorList>
    </citation>
    <scope>NUCLEOTIDE SEQUENCE [LARGE SCALE GENOMIC DNA]</scope>
    <source>
        <strain evidence="4">DSM 10229 / NCIMB 13809 / X14</strain>
    </source>
</reference>
<dbReference type="HOGENOM" id="CLU_1757147_0_0_5"/>
<gene>
    <name evidence="3" type="ordered locus">Nham_2519</name>
</gene>
<feature type="region of interest" description="Disordered" evidence="1">
    <location>
        <begin position="137"/>
        <end position="165"/>
    </location>
</feature>
<organism evidence="3 4">
    <name type="scientific">Nitrobacter hamburgensis (strain DSM 10229 / NCIMB 13809 / X14)</name>
    <dbReference type="NCBI Taxonomy" id="323097"/>
    <lineage>
        <taxon>Bacteria</taxon>
        <taxon>Pseudomonadati</taxon>
        <taxon>Pseudomonadota</taxon>
        <taxon>Alphaproteobacteria</taxon>
        <taxon>Hyphomicrobiales</taxon>
        <taxon>Nitrobacteraceae</taxon>
        <taxon>Nitrobacter</taxon>
    </lineage>
</organism>
<dbReference type="eggNOG" id="ENOG5033G16">
    <property type="taxonomic scope" value="Bacteria"/>
</dbReference>
<keyword evidence="4" id="KW-1185">Reference proteome</keyword>
<dbReference type="STRING" id="323097.Nham_2519"/>
<proteinExistence type="predicted"/>
<feature type="domain" description="DUF2786" evidence="2">
    <location>
        <begin position="15"/>
        <end position="52"/>
    </location>
</feature>
<protein>
    <recommendedName>
        <fullName evidence="2">DUF2786 domain-containing protein</fullName>
    </recommendedName>
</protein>
<evidence type="ECO:0000259" key="2">
    <source>
        <dbReference type="Pfam" id="PF10979"/>
    </source>
</evidence>
<dbReference type="KEGG" id="nha:Nham_2519"/>
<accession>Q1QKE6</accession>
<dbReference type="RefSeq" id="WP_011510968.1">
    <property type="nucleotide sequence ID" value="NC_007964.1"/>
</dbReference>
<evidence type="ECO:0000256" key="1">
    <source>
        <dbReference type="SAM" id="MobiDB-lite"/>
    </source>
</evidence>
<dbReference type="AlphaFoldDB" id="Q1QKE6"/>
<feature type="compositionally biased region" description="Basic and acidic residues" evidence="1">
    <location>
        <begin position="148"/>
        <end position="165"/>
    </location>
</feature>
<name>Q1QKE6_NITHX</name>
<dbReference type="OrthoDB" id="9156053at2"/>